<accession>A0A6L2KN77</accession>
<sequence>MIKAPVLALPNFEQEFVVETDTSGKGIGVGSENIVADALSRVDSSGELLQIIISYVSSGVWNKAKDSWKNDLDTQNLIKSLENHMYKAIGGHSGAHVTMKKLRVEEMDKTLQAREESIKVLKFYLKRSQDRMRNQPNKHRTDRQFEVGD</sequence>
<evidence type="ECO:0000313" key="1">
    <source>
        <dbReference type="EMBL" id="GEU50878.1"/>
    </source>
</evidence>
<dbReference type="AlphaFoldDB" id="A0A6L2KN77"/>
<reference evidence="1" key="1">
    <citation type="journal article" date="2019" name="Sci. Rep.">
        <title>Draft genome of Tanacetum cinerariifolium, the natural source of mosquito coil.</title>
        <authorList>
            <person name="Yamashiro T."/>
            <person name="Shiraishi A."/>
            <person name="Satake H."/>
            <person name="Nakayama K."/>
        </authorList>
    </citation>
    <scope>NUCLEOTIDE SEQUENCE</scope>
</reference>
<dbReference type="EMBL" id="BKCJ010002780">
    <property type="protein sequence ID" value="GEU50878.1"/>
    <property type="molecule type" value="Genomic_DNA"/>
</dbReference>
<name>A0A6L2KN77_TANCI</name>
<comment type="caution">
    <text evidence="1">The sequence shown here is derived from an EMBL/GenBank/DDBJ whole genome shotgun (WGS) entry which is preliminary data.</text>
</comment>
<gene>
    <name evidence="1" type="ORF">Tci_022856</name>
</gene>
<organism evidence="1">
    <name type="scientific">Tanacetum cinerariifolium</name>
    <name type="common">Dalmatian daisy</name>
    <name type="synonym">Chrysanthemum cinerariifolium</name>
    <dbReference type="NCBI Taxonomy" id="118510"/>
    <lineage>
        <taxon>Eukaryota</taxon>
        <taxon>Viridiplantae</taxon>
        <taxon>Streptophyta</taxon>
        <taxon>Embryophyta</taxon>
        <taxon>Tracheophyta</taxon>
        <taxon>Spermatophyta</taxon>
        <taxon>Magnoliopsida</taxon>
        <taxon>eudicotyledons</taxon>
        <taxon>Gunneridae</taxon>
        <taxon>Pentapetalae</taxon>
        <taxon>asterids</taxon>
        <taxon>campanulids</taxon>
        <taxon>Asterales</taxon>
        <taxon>Asteraceae</taxon>
        <taxon>Asteroideae</taxon>
        <taxon>Anthemideae</taxon>
        <taxon>Anthemidinae</taxon>
        <taxon>Tanacetum</taxon>
    </lineage>
</organism>
<protein>
    <submittedName>
        <fullName evidence="1">Retrotransposable element Tf2</fullName>
    </submittedName>
</protein>
<proteinExistence type="predicted"/>